<dbReference type="PANTHER" id="PTHR21519">
    <property type="entry name" value="PDZ DOMAIN-CONTAINING PROTEIN 8"/>
    <property type="match status" value="1"/>
</dbReference>
<dbReference type="InterPro" id="IPR035892">
    <property type="entry name" value="C2_domain_sf"/>
</dbReference>
<dbReference type="GO" id="GO:0016020">
    <property type="term" value="C:membrane"/>
    <property type="evidence" value="ECO:0007669"/>
    <property type="project" value="UniProtKB-SubCell"/>
</dbReference>
<evidence type="ECO:0000256" key="7">
    <source>
        <dbReference type="ARBA" id="ARBA00023136"/>
    </source>
</evidence>
<dbReference type="GO" id="GO:1990456">
    <property type="term" value="P:mitochondrion-endoplasmic reticulum membrane tethering"/>
    <property type="evidence" value="ECO:0007669"/>
    <property type="project" value="InterPro"/>
</dbReference>
<dbReference type="AlphaFoldDB" id="A0A1B6LZD0"/>
<evidence type="ECO:0000256" key="9">
    <source>
        <dbReference type="SAM" id="Phobius"/>
    </source>
</evidence>
<proteinExistence type="predicted"/>
<accession>A0A1B6LZD0</accession>
<keyword evidence="9" id="KW-0812">Transmembrane</keyword>
<feature type="domain" description="Phorbol-ester/DAG-type" evidence="11">
    <location>
        <begin position="602"/>
        <end position="652"/>
    </location>
</feature>
<dbReference type="GO" id="GO:0051560">
    <property type="term" value="P:mitochondrial calcium ion homeostasis"/>
    <property type="evidence" value="ECO:0007669"/>
    <property type="project" value="InterPro"/>
</dbReference>
<dbReference type="GO" id="GO:0044233">
    <property type="term" value="C:mitochondria-associated endoplasmic reticulum membrane contact site"/>
    <property type="evidence" value="ECO:0007669"/>
    <property type="project" value="InterPro"/>
</dbReference>
<dbReference type="InterPro" id="IPR031468">
    <property type="entry name" value="SMP_LBD"/>
</dbReference>
<evidence type="ECO:0000256" key="4">
    <source>
        <dbReference type="ARBA" id="ARBA00022833"/>
    </source>
</evidence>
<dbReference type="EMBL" id="GEBQ01010938">
    <property type="protein sequence ID" value="JAT29039.1"/>
    <property type="molecule type" value="Transcribed_RNA"/>
</dbReference>
<dbReference type="GO" id="GO:0046872">
    <property type="term" value="F:metal ion binding"/>
    <property type="evidence" value="ECO:0007669"/>
    <property type="project" value="UniProtKB-KW"/>
</dbReference>
<keyword evidence="7 9" id="KW-0472">Membrane</keyword>
<dbReference type="PANTHER" id="PTHR21519:SF1">
    <property type="entry name" value="PDZ DOMAIN-CONTAINING PROTEIN 8"/>
    <property type="match status" value="1"/>
</dbReference>
<feature type="domain" description="PDZ" evidence="12">
    <location>
        <begin position="318"/>
        <end position="399"/>
    </location>
</feature>
<evidence type="ECO:0008006" key="15">
    <source>
        <dbReference type="Google" id="ProtNLM"/>
    </source>
</evidence>
<dbReference type="InterPro" id="IPR001478">
    <property type="entry name" value="PDZ"/>
</dbReference>
<dbReference type="GO" id="GO:0006869">
    <property type="term" value="P:lipid transport"/>
    <property type="evidence" value="ECO:0007669"/>
    <property type="project" value="UniProtKB-KW"/>
</dbReference>
<dbReference type="PROSITE" id="PS00479">
    <property type="entry name" value="ZF_DAG_PE_1"/>
    <property type="match status" value="1"/>
</dbReference>
<gene>
    <name evidence="14" type="ORF">g.25132</name>
</gene>
<evidence type="ECO:0000259" key="13">
    <source>
        <dbReference type="PROSITE" id="PS51847"/>
    </source>
</evidence>
<dbReference type="InterPro" id="IPR058801">
    <property type="entry name" value="PDZD8_N"/>
</dbReference>
<evidence type="ECO:0000256" key="2">
    <source>
        <dbReference type="ARBA" id="ARBA00022448"/>
    </source>
</evidence>
<dbReference type="PROSITE" id="PS50004">
    <property type="entry name" value="C2"/>
    <property type="match status" value="1"/>
</dbReference>
<evidence type="ECO:0000259" key="10">
    <source>
        <dbReference type="PROSITE" id="PS50004"/>
    </source>
</evidence>
<evidence type="ECO:0000256" key="3">
    <source>
        <dbReference type="ARBA" id="ARBA00022723"/>
    </source>
</evidence>
<evidence type="ECO:0000256" key="5">
    <source>
        <dbReference type="ARBA" id="ARBA00023055"/>
    </source>
</evidence>
<dbReference type="InterPro" id="IPR039275">
    <property type="entry name" value="PDZD8"/>
</dbReference>
<dbReference type="InterPro" id="IPR046349">
    <property type="entry name" value="C1-like_sf"/>
</dbReference>
<dbReference type="SUPFAM" id="SSF57889">
    <property type="entry name" value="Cysteine-rich domain"/>
    <property type="match status" value="1"/>
</dbReference>
<evidence type="ECO:0000256" key="1">
    <source>
        <dbReference type="ARBA" id="ARBA00004370"/>
    </source>
</evidence>
<dbReference type="Gene3D" id="2.60.40.150">
    <property type="entry name" value="C2 domain"/>
    <property type="match status" value="1"/>
</dbReference>
<feature type="compositionally biased region" description="Low complexity" evidence="8">
    <location>
        <begin position="430"/>
        <end position="440"/>
    </location>
</feature>
<feature type="region of interest" description="Disordered" evidence="8">
    <location>
        <begin position="709"/>
        <end position="735"/>
    </location>
</feature>
<comment type="subcellular location">
    <subcellularLocation>
        <location evidence="1">Membrane</location>
    </subcellularLocation>
</comment>
<dbReference type="PROSITE" id="PS50106">
    <property type="entry name" value="PDZ"/>
    <property type="match status" value="1"/>
</dbReference>
<dbReference type="Gene3D" id="2.30.42.10">
    <property type="match status" value="1"/>
</dbReference>
<dbReference type="CDD" id="cd21674">
    <property type="entry name" value="SMP_PDZD8"/>
    <property type="match status" value="1"/>
</dbReference>
<organism evidence="14">
    <name type="scientific">Graphocephala atropunctata</name>
    <dbReference type="NCBI Taxonomy" id="36148"/>
    <lineage>
        <taxon>Eukaryota</taxon>
        <taxon>Metazoa</taxon>
        <taxon>Ecdysozoa</taxon>
        <taxon>Arthropoda</taxon>
        <taxon>Hexapoda</taxon>
        <taxon>Insecta</taxon>
        <taxon>Pterygota</taxon>
        <taxon>Neoptera</taxon>
        <taxon>Paraneoptera</taxon>
        <taxon>Hemiptera</taxon>
        <taxon>Auchenorrhyncha</taxon>
        <taxon>Membracoidea</taxon>
        <taxon>Cicadellidae</taxon>
        <taxon>Cicadellinae</taxon>
        <taxon>Cicadellini</taxon>
        <taxon>Graphocephala</taxon>
    </lineage>
</organism>
<keyword evidence="2" id="KW-0813">Transport</keyword>
<evidence type="ECO:0000256" key="6">
    <source>
        <dbReference type="ARBA" id="ARBA00023121"/>
    </source>
</evidence>
<dbReference type="PROSITE" id="PS51847">
    <property type="entry name" value="SMP"/>
    <property type="match status" value="1"/>
</dbReference>
<keyword evidence="3" id="KW-0479">Metal-binding</keyword>
<dbReference type="CDD" id="cd20825">
    <property type="entry name" value="C1_PDZD8"/>
    <property type="match status" value="1"/>
</dbReference>
<feature type="domain" description="C2" evidence="10">
    <location>
        <begin position="361"/>
        <end position="536"/>
    </location>
</feature>
<keyword evidence="4" id="KW-0862">Zinc</keyword>
<protein>
    <recommendedName>
        <fullName evidence="15">Phorbol-ester/DAG-type domain-containing protein</fullName>
    </recommendedName>
</protein>
<evidence type="ECO:0000313" key="14">
    <source>
        <dbReference type="EMBL" id="JAT29039.1"/>
    </source>
</evidence>
<dbReference type="Gene3D" id="3.30.60.20">
    <property type="match status" value="1"/>
</dbReference>
<dbReference type="InterPro" id="IPR036034">
    <property type="entry name" value="PDZ_sf"/>
</dbReference>
<dbReference type="SUPFAM" id="SSF49562">
    <property type="entry name" value="C2 domain (Calcium/lipid-binding domain, CaLB)"/>
    <property type="match status" value="1"/>
</dbReference>
<keyword evidence="6" id="KW-0446">Lipid-binding</keyword>
<feature type="transmembrane region" description="Helical" evidence="9">
    <location>
        <begin position="6"/>
        <end position="32"/>
    </location>
</feature>
<feature type="region of interest" description="Disordered" evidence="8">
    <location>
        <begin position="402"/>
        <end position="459"/>
    </location>
</feature>
<dbReference type="SMART" id="SM00109">
    <property type="entry name" value="C1"/>
    <property type="match status" value="1"/>
</dbReference>
<dbReference type="Pfam" id="PF26547">
    <property type="entry name" value="PDZD8_N"/>
    <property type="match status" value="1"/>
</dbReference>
<evidence type="ECO:0000259" key="11">
    <source>
        <dbReference type="PROSITE" id="PS50081"/>
    </source>
</evidence>
<keyword evidence="9" id="KW-1133">Transmembrane helix</keyword>
<keyword evidence="5" id="KW-0445">Lipid transport</keyword>
<feature type="compositionally biased region" description="Basic and acidic residues" evidence="8">
    <location>
        <begin position="441"/>
        <end position="454"/>
    </location>
</feature>
<sequence>MFTIGLLTAVFLAVLSLISGMILTLLIQWYFFNRYLMKLPMVTQTEEPAAELFEIPKSLLDGCFKPEPAKALNSVLQFLFQECRNSNRVRRWFRARLSLELEELLTRTTTGKLFEAIALRELNLGTQFPNIDCIEIKHLTVNSTSGLIDDLELCLELKYSGGFQLTIDANMRLNKTARVSVKVNELKGQGCLKFTRRPYTHWSFSFYSDPQLQLTVESLFQGRALPQINSIIASQIRKALKRKHTLPNYKLRYKPFFNKSEEGGVDDSPVVMLSGGLDVAVLQVSRVSDSIGPVYCSLAVDSMAWVEMVHSETGSYLTVDVSVLKQGSSLGVHFKQEFVADKYQVCFVVESVAPYVVAEVRPGDILVAIDGKKVTSLTQINKCTKQAAERVPLRLERKLKILPGPPSDDKLLEISGLRHRRGSGDKTDSDSSNSTSLSDSPAKKAVQETPEHKAPGHRLSFGAEFEQQLQVLTTKEQPFSQVITFNETLRFNIHPEHRFLNLSVWSKGDKNTLLGHVSLPLASVCVSSVGHHIDTHYLLPPLPHLINSSNHPLSSHNGFEPCLCYGDVLLSTCFTASQVPMISPTQLTPATSLAPPSPLSNTHDFERTHFNKATQCGFCFKKIWLKDAFQCRGCAMTCHKKCVGKCLAVSSCSRYTSQPEIVTTAVEDNDSNKPEQGRRLSALLASVTSKGLKRVSSATNLAPPSPCGAQGCSISLPPSPQHSPSPSRKTSLGEGGTLFSLESEEGDEVSVALKQLLSRPQDEELMDQAKATGRQLFADLAPEARKQRIDAVMAKLKSAMDEESETHMKLAREEQASTSSESRARAAFLLGKSEEKLHALTVLMLHCCAGLQDSHDNTLTLSLPN</sequence>
<dbReference type="InterPro" id="IPR000008">
    <property type="entry name" value="C2_dom"/>
</dbReference>
<evidence type="ECO:0000256" key="8">
    <source>
        <dbReference type="SAM" id="MobiDB-lite"/>
    </source>
</evidence>
<dbReference type="GO" id="GO:0005739">
    <property type="term" value="C:mitochondrion"/>
    <property type="evidence" value="ECO:0007669"/>
    <property type="project" value="GOC"/>
</dbReference>
<dbReference type="SUPFAM" id="SSF50156">
    <property type="entry name" value="PDZ domain-like"/>
    <property type="match status" value="1"/>
</dbReference>
<dbReference type="GO" id="GO:0008289">
    <property type="term" value="F:lipid binding"/>
    <property type="evidence" value="ECO:0007669"/>
    <property type="project" value="UniProtKB-KW"/>
</dbReference>
<dbReference type="InterPro" id="IPR002219">
    <property type="entry name" value="PKC_DAG/PE"/>
</dbReference>
<evidence type="ECO:0000259" key="12">
    <source>
        <dbReference type="PROSITE" id="PS50106"/>
    </source>
</evidence>
<name>A0A1B6LZD0_9HEMI</name>
<feature type="domain" description="SMP-LTD" evidence="13">
    <location>
        <begin position="65"/>
        <end position="255"/>
    </location>
</feature>
<reference evidence="14" key="1">
    <citation type="submission" date="2015-11" db="EMBL/GenBank/DDBJ databases">
        <title>De novo transcriptome assembly of four potential Pierce s Disease insect vectors from Arizona vineyards.</title>
        <authorList>
            <person name="Tassone E.E."/>
        </authorList>
    </citation>
    <scope>NUCLEOTIDE SEQUENCE</scope>
</reference>
<dbReference type="PROSITE" id="PS50081">
    <property type="entry name" value="ZF_DAG_PE_2"/>
    <property type="match status" value="1"/>
</dbReference>